<dbReference type="EMBL" id="JALNTZ010000007">
    <property type="protein sequence ID" value="KAJ3645448.1"/>
    <property type="molecule type" value="Genomic_DNA"/>
</dbReference>
<evidence type="ECO:0000256" key="1">
    <source>
        <dbReference type="ARBA" id="ARBA00004337"/>
    </source>
</evidence>
<dbReference type="GO" id="GO:0000139">
    <property type="term" value="C:Golgi membrane"/>
    <property type="evidence" value="ECO:0007669"/>
    <property type="project" value="UniProtKB-SubCell"/>
</dbReference>
<protein>
    <recommendedName>
        <fullName evidence="5">Protein wntless</fullName>
    </recommendedName>
</protein>
<evidence type="ECO:0000256" key="3">
    <source>
        <dbReference type="ARBA" id="ARBA00004653"/>
    </source>
</evidence>
<evidence type="ECO:0000256" key="7">
    <source>
        <dbReference type="ARBA" id="ARBA00022687"/>
    </source>
</evidence>
<keyword evidence="7" id="KW-0879">Wnt signaling pathway</keyword>
<keyword evidence="12" id="KW-0770">Synapse</keyword>
<evidence type="ECO:0000256" key="6">
    <source>
        <dbReference type="ARBA" id="ARBA00022473"/>
    </source>
</evidence>
<dbReference type="Pfam" id="PF06664">
    <property type="entry name" value="WLS-like_TM"/>
    <property type="match status" value="1"/>
</dbReference>
<dbReference type="InterPro" id="IPR053936">
    <property type="entry name" value="WLS_GOLD"/>
</dbReference>
<evidence type="ECO:0000256" key="17">
    <source>
        <dbReference type="ARBA" id="ARBA00025339"/>
    </source>
</evidence>
<proteinExistence type="inferred from homology"/>
<evidence type="ECO:0000259" key="24">
    <source>
        <dbReference type="Pfam" id="PF21883"/>
    </source>
</evidence>
<gene>
    <name evidence="25" type="ORF">Zmor_023104</name>
</gene>
<sequence>MPGTILENLSGRKLSILVAILLVSQLGCFFVGLIAPKPATSQAIIATTCLDNHTAAKNMNHWVGLDCQRIDLMKRQVEAADDIVLVVQMPLYDLDFSRWQQNLVGILQFDLIYHSGLNLEEFIVELTIDARLAYSNKAERGGRTPWTYYAHSEEKRYMDCDIDVKTVRDPDGYPYNCSMVPLFELGSLYHDYYLLNLRLPYDEKLMKNVNLQTVQDVYLHMIHMNGGFTRIWVALKTFFFPVLIGIMIWFWRRVHMLSRTPALLEYMLISLGGTLLFLDLPLEYLTLWFNMPYMLLLSDIRQGIFYAMLLSFWLVFAGEHMLIQDNGEKNSIKLYWKHLSTIVIGCLSLLVFDLCERGIQLVNPFYSIWVTPIGTNLALSFIILAGISASMYFIFLCYMIWRVFKNISIKRSVLPTMSQARRLHYEGIIYRFNFLMLATVVCAAVTVVSFILSQVAEGQNKWDENMEIELSSALHTGVYGMWNFFFFFFFFFSHFYGMWNVYICAMLMLYAPSHKQWPAEPICAEGEEVEFSRLPTDPSPNEISSLTSFASKASIE</sequence>
<evidence type="ECO:0000256" key="5">
    <source>
        <dbReference type="ARBA" id="ARBA00015887"/>
    </source>
</evidence>
<dbReference type="GO" id="GO:0010008">
    <property type="term" value="C:endosome membrane"/>
    <property type="evidence" value="ECO:0007669"/>
    <property type="project" value="UniProtKB-SubCell"/>
</dbReference>
<evidence type="ECO:0000256" key="10">
    <source>
        <dbReference type="ARBA" id="ARBA00022753"/>
    </source>
</evidence>
<feature type="transmembrane region" description="Helical" evidence="22">
    <location>
        <begin position="14"/>
        <end position="35"/>
    </location>
</feature>
<evidence type="ECO:0000256" key="21">
    <source>
        <dbReference type="SAM" id="MobiDB-lite"/>
    </source>
</evidence>
<keyword evidence="26" id="KW-1185">Reference proteome</keyword>
<keyword evidence="6" id="KW-0217">Developmental protein</keyword>
<feature type="transmembrane region" description="Helical" evidence="22">
    <location>
        <begin position="231"/>
        <end position="251"/>
    </location>
</feature>
<keyword evidence="14 22" id="KW-0472">Membrane</keyword>
<evidence type="ECO:0000256" key="19">
    <source>
        <dbReference type="ARBA" id="ARBA00034104"/>
    </source>
</evidence>
<feature type="region of interest" description="Disordered" evidence="21">
    <location>
        <begin position="533"/>
        <end position="556"/>
    </location>
</feature>
<evidence type="ECO:0000256" key="4">
    <source>
        <dbReference type="ARBA" id="ARBA00008148"/>
    </source>
</evidence>
<evidence type="ECO:0000256" key="2">
    <source>
        <dbReference type="ARBA" id="ARBA00004477"/>
    </source>
</evidence>
<evidence type="ECO:0000256" key="11">
    <source>
        <dbReference type="ARBA" id="ARBA00022989"/>
    </source>
</evidence>
<dbReference type="GO" id="GO:0005789">
    <property type="term" value="C:endoplasmic reticulum membrane"/>
    <property type="evidence" value="ECO:0007669"/>
    <property type="project" value="UniProtKB-SubCell"/>
</dbReference>
<dbReference type="GO" id="GO:0016055">
    <property type="term" value="P:Wnt signaling pathway"/>
    <property type="evidence" value="ECO:0007669"/>
    <property type="project" value="UniProtKB-KW"/>
</dbReference>
<evidence type="ECO:0000256" key="20">
    <source>
        <dbReference type="ARBA" id="ARBA00034107"/>
    </source>
</evidence>
<evidence type="ECO:0000256" key="22">
    <source>
        <dbReference type="SAM" id="Phobius"/>
    </source>
</evidence>
<feature type="transmembrane region" description="Helical" evidence="22">
    <location>
        <begin position="428"/>
        <end position="452"/>
    </location>
</feature>
<evidence type="ECO:0000256" key="8">
    <source>
        <dbReference type="ARBA" id="ARBA00022692"/>
    </source>
</evidence>
<feature type="transmembrane region" description="Helical" evidence="22">
    <location>
        <begin position="334"/>
        <end position="352"/>
    </location>
</feature>
<dbReference type="GO" id="GO:0045211">
    <property type="term" value="C:postsynaptic membrane"/>
    <property type="evidence" value="ECO:0007669"/>
    <property type="project" value="UniProtKB-SubCell"/>
</dbReference>
<keyword evidence="8 22" id="KW-0812">Transmembrane</keyword>
<keyword evidence="10" id="KW-0967">Endosome</keyword>
<dbReference type="AlphaFoldDB" id="A0AA38HWG5"/>
<evidence type="ECO:0000256" key="16">
    <source>
        <dbReference type="ARBA" id="ARBA00023273"/>
    </source>
</evidence>
<feature type="transmembrane region" description="Helical" evidence="22">
    <location>
        <begin position="377"/>
        <end position="401"/>
    </location>
</feature>
<dbReference type="Proteomes" id="UP001168821">
    <property type="component" value="Unassembled WGS sequence"/>
</dbReference>
<feature type="transmembrane region" description="Helical" evidence="22">
    <location>
        <begin position="304"/>
        <end position="322"/>
    </location>
</feature>
<dbReference type="PANTHER" id="PTHR13449">
    <property type="entry name" value="INTEGRAL MEMBRANE PROTEIN GPR177"/>
    <property type="match status" value="1"/>
</dbReference>
<keyword evidence="13" id="KW-0333">Golgi apparatus</keyword>
<comment type="subunit">
    <text evidence="18">Interacts with wg; in the Golgi. Interacts with Vps35, a component of the retromer complex; wls stability is regulated by Vps35.</text>
</comment>
<dbReference type="PANTHER" id="PTHR13449:SF2">
    <property type="entry name" value="PROTEIN WNTLESS HOMOLOG"/>
    <property type="match status" value="1"/>
</dbReference>
<evidence type="ECO:0000256" key="18">
    <source>
        <dbReference type="ARBA" id="ARBA00025880"/>
    </source>
</evidence>
<keyword evidence="11 22" id="KW-1133">Transmembrane helix</keyword>
<organism evidence="25 26">
    <name type="scientific">Zophobas morio</name>
    <dbReference type="NCBI Taxonomy" id="2755281"/>
    <lineage>
        <taxon>Eukaryota</taxon>
        <taxon>Metazoa</taxon>
        <taxon>Ecdysozoa</taxon>
        <taxon>Arthropoda</taxon>
        <taxon>Hexapoda</taxon>
        <taxon>Insecta</taxon>
        <taxon>Pterygota</taxon>
        <taxon>Neoptera</taxon>
        <taxon>Endopterygota</taxon>
        <taxon>Coleoptera</taxon>
        <taxon>Polyphaga</taxon>
        <taxon>Cucujiformia</taxon>
        <taxon>Tenebrionidae</taxon>
        <taxon>Zophobas</taxon>
    </lineage>
</organism>
<feature type="domain" description="Wntless GOLD" evidence="24">
    <location>
        <begin position="47"/>
        <end position="223"/>
    </location>
</feature>
<name>A0AA38HWG5_9CUCU</name>
<feature type="compositionally biased region" description="Polar residues" evidence="21">
    <location>
        <begin position="539"/>
        <end position="556"/>
    </location>
</feature>
<dbReference type="GO" id="GO:0006886">
    <property type="term" value="P:intracellular protein transport"/>
    <property type="evidence" value="ECO:0007669"/>
    <property type="project" value="TreeGrafter"/>
</dbReference>
<feature type="transmembrane region" description="Helical" evidence="22">
    <location>
        <begin position="263"/>
        <end position="284"/>
    </location>
</feature>
<keyword evidence="9" id="KW-0709">Segmentation polarity protein</keyword>
<keyword evidence="16" id="KW-0966">Cell projection</keyword>
<evidence type="ECO:0000256" key="12">
    <source>
        <dbReference type="ARBA" id="ARBA00023018"/>
    </source>
</evidence>
<feature type="transmembrane region" description="Helical" evidence="22">
    <location>
        <begin position="484"/>
        <end position="510"/>
    </location>
</feature>
<comment type="caution">
    <text evidence="25">The sequence shown here is derived from an EMBL/GenBank/DDBJ whole genome shotgun (WGS) entry which is preliminary data.</text>
</comment>
<dbReference type="GO" id="GO:0017147">
    <property type="term" value="F:Wnt-protein binding"/>
    <property type="evidence" value="ECO:0007669"/>
    <property type="project" value="InterPro"/>
</dbReference>
<dbReference type="Pfam" id="PF21883">
    <property type="entry name" value="WLS_GOLD"/>
    <property type="match status" value="1"/>
</dbReference>
<dbReference type="GO" id="GO:0042734">
    <property type="term" value="C:presynaptic membrane"/>
    <property type="evidence" value="ECO:0007669"/>
    <property type="project" value="UniProtKB-SubCell"/>
</dbReference>
<evidence type="ECO:0000259" key="23">
    <source>
        <dbReference type="Pfam" id="PF06664"/>
    </source>
</evidence>
<evidence type="ECO:0000256" key="9">
    <source>
        <dbReference type="ARBA" id="ARBA00022716"/>
    </source>
</evidence>
<dbReference type="GO" id="GO:0061355">
    <property type="term" value="P:Wnt protein secretion"/>
    <property type="evidence" value="ECO:0007669"/>
    <property type="project" value="TreeGrafter"/>
</dbReference>
<keyword evidence="15" id="KW-0628">Postsynaptic cell membrane</keyword>
<evidence type="ECO:0000256" key="13">
    <source>
        <dbReference type="ARBA" id="ARBA00023034"/>
    </source>
</evidence>
<comment type="subcellular location">
    <subcellularLocation>
        <location evidence="2">Endoplasmic reticulum membrane</location>
        <topology evidence="2">Multi-pass membrane protein</topology>
    </subcellularLocation>
    <subcellularLocation>
        <location evidence="1">Endosome membrane</location>
        <topology evidence="1">Multi-pass membrane protein</topology>
    </subcellularLocation>
    <subcellularLocation>
        <location evidence="3">Golgi apparatus membrane</location>
        <topology evidence="3">Multi-pass membrane protein</topology>
    </subcellularLocation>
    <subcellularLocation>
        <location evidence="19">Postsynaptic cell membrane</location>
        <topology evidence="19">Multi-pass membrane protein</topology>
    </subcellularLocation>
    <subcellularLocation>
        <location evidence="20">Presynaptic cell membrane</location>
        <topology evidence="20">Multi-pass membrane protein</topology>
    </subcellularLocation>
</comment>
<dbReference type="InterPro" id="IPR009551">
    <property type="entry name" value="Wntless"/>
</dbReference>
<feature type="domain" description="Wntless-like transmembrane" evidence="23">
    <location>
        <begin position="225"/>
        <end position="491"/>
    </location>
</feature>
<evidence type="ECO:0000256" key="14">
    <source>
        <dbReference type="ARBA" id="ARBA00023136"/>
    </source>
</evidence>
<evidence type="ECO:0000313" key="25">
    <source>
        <dbReference type="EMBL" id="KAJ3645448.1"/>
    </source>
</evidence>
<accession>A0AA38HWG5</accession>
<comment type="function">
    <text evidence="17">A segment polarity gene required for wingless (wg)-dependent patterning processes, acting in both wg-sending cells and wg-target cells. In non-neuronal cells wls directs wg secretion. The wls traffic loop encompasses the Golgi, the cell surface, an endocytic compartment and a retrograde route leading back to the Golgi, and involves clathrin-mediated endocytosis and the retromer complex (a conserved protein complex consisting of Vps35 and Vps26). In neuronal cells (the larval motorneuron NMJ), the wg signal moves across the synapse via the release of wls-containing exosome-like vesicles. Postsynaptic wls is required for the trafficking of fz2 through the fz2-interacting protein Grip.</text>
</comment>
<dbReference type="GO" id="GO:0007367">
    <property type="term" value="P:segment polarity determination"/>
    <property type="evidence" value="ECO:0007669"/>
    <property type="project" value="UniProtKB-KW"/>
</dbReference>
<evidence type="ECO:0000256" key="15">
    <source>
        <dbReference type="ARBA" id="ARBA00023257"/>
    </source>
</evidence>
<evidence type="ECO:0000313" key="26">
    <source>
        <dbReference type="Proteomes" id="UP001168821"/>
    </source>
</evidence>
<comment type="similarity">
    <text evidence="4">Belongs to the wntless family.</text>
</comment>
<dbReference type="InterPro" id="IPR047843">
    <property type="entry name" value="WLS-like_TM"/>
</dbReference>
<reference evidence="25" key="1">
    <citation type="journal article" date="2023" name="G3 (Bethesda)">
        <title>Whole genome assemblies of Zophobas morio and Tenebrio molitor.</title>
        <authorList>
            <person name="Kaur S."/>
            <person name="Stinson S.A."/>
            <person name="diCenzo G.C."/>
        </authorList>
    </citation>
    <scope>NUCLEOTIDE SEQUENCE</scope>
    <source>
        <strain evidence="25">QUZm001</strain>
    </source>
</reference>